<protein>
    <submittedName>
        <fullName evidence="4">Phage terminase large subunit (GpA)</fullName>
    </submittedName>
</protein>
<name>A0A518HJ51_9BACT</name>
<feature type="domain" description="Phage terminase large subunit GpA ATPase" evidence="2">
    <location>
        <begin position="47"/>
        <end position="293"/>
    </location>
</feature>
<reference evidence="4 5" key="1">
    <citation type="submission" date="2019-03" db="EMBL/GenBank/DDBJ databases">
        <title>Deep-cultivation of Planctomycetes and their phenomic and genomic characterization uncovers novel biology.</title>
        <authorList>
            <person name="Wiegand S."/>
            <person name="Jogler M."/>
            <person name="Boedeker C."/>
            <person name="Pinto D."/>
            <person name="Vollmers J."/>
            <person name="Rivas-Marin E."/>
            <person name="Kohn T."/>
            <person name="Peeters S.H."/>
            <person name="Heuer A."/>
            <person name="Rast P."/>
            <person name="Oberbeckmann S."/>
            <person name="Bunk B."/>
            <person name="Jeske O."/>
            <person name="Meyerdierks A."/>
            <person name="Storesund J.E."/>
            <person name="Kallscheuer N."/>
            <person name="Luecker S."/>
            <person name="Lage O.M."/>
            <person name="Pohl T."/>
            <person name="Merkel B.J."/>
            <person name="Hornburger P."/>
            <person name="Mueller R.-W."/>
            <person name="Bruemmer F."/>
            <person name="Labrenz M."/>
            <person name="Spormann A.M."/>
            <person name="Op den Camp H."/>
            <person name="Overmann J."/>
            <person name="Amann R."/>
            <person name="Jetten M.S.M."/>
            <person name="Mascher T."/>
            <person name="Medema M.H."/>
            <person name="Devos D.P."/>
            <person name="Kaster A.-K."/>
            <person name="Ovreas L."/>
            <person name="Rohde M."/>
            <person name="Galperin M.Y."/>
            <person name="Jogler C."/>
        </authorList>
    </citation>
    <scope>NUCLEOTIDE SEQUENCE [LARGE SCALE GENOMIC DNA]</scope>
    <source>
        <strain evidence="4 5">Enr13</strain>
    </source>
</reference>
<feature type="compositionally biased region" description="Polar residues" evidence="1">
    <location>
        <begin position="626"/>
        <end position="644"/>
    </location>
</feature>
<dbReference type="GO" id="GO:0016887">
    <property type="term" value="F:ATP hydrolysis activity"/>
    <property type="evidence" value="ECO:0007669"/>
    <property type="project" value="InterPro"/>
</dbReference>
<dbReference type="InterPro" id="IPR046453">
    <property type="entry name" value="GpA_ATPase"/>
</dbReference>
<dbReference type="AlphaFoldDB" id="A0A518HJ51"/>
<dbReference type="RefSeq" id="WP_197455749.1">
    <property type="nucleotide sequence ID" value="NZ_CP037423.1"/>
</dbReference>
<keyword evidence="5" id="KW-1185">Reference proteome</keyword>
<proteinExistence type="predicted"/>
<feature type="region of interest" description="Disordered" evidence="1">
    <location>
        <begin position="618"/>
        <end position="664"/>
    </location>
</feature>
<evidence type="ECO:0000313" key="4">
    <source>
        <dbReference type="EMBL" id="QDV40876.1"/>
    </source>
</evidence>
<organism evidence="4 5">
    <name type="scientific">Stieleria neptunia</name>
    <dbReference type="NCBI Taxonomy" id="2527979"/>
    <lineage>
        <taxon>Bacteria</taxon>
        <taxon>Pseudomonadati</taxon>
        <taxon>Planctomycetota</taxon>
        <taxon>Planctomycetia</taxon>
        <taxon>Pirellulales</taxon>
        <taxon>Pirellulaceae</taxon>
        <taxon>Stieleria</taxon>
    </lineage>
</organism>
<dbReference type="KEGG" id="snep:Enr13x_07120"/>
<dbReference type="EMBL" id="CP037423">
    <property type="protein sequence ID" value="QDV40876.1"/>
    <property type="molecule type" value="Genomic_DNA"/>
</dbReference>
<dbReference type="Pfam" id="PF20454">
    <property type="entry name" value="GpA_nuclease"/>
    <property type="match status" value="1"/>
</dbReference>
<dbReference type="Pfam" id="PF05876">
    <property type="entry name" value="GpA_ATPase"/>
    <property type="match status" value="1"/>
</dbReference>
<feature type="domain" description="Terminase large subunit GpA endonuclease" evidence="3">
    <location>
        <begin position="318"/>
        <end position="574"/>
    </location>
</feature>
<evidence type="ECO:0000256" key="1">
    <source>
        <dbReference type="SAM" id="MobiDB-lite"/>
    </source>
</evidence>
<accession>A0A518HJ51</accession>
<evidence type="ECO:0000259" key="2">
    <source>
        <dbReference type="Pfam" id="PF05876"/>
    </source>
</evidence>
<sequence length="664" mass="75822">MTIEVEPFVPDDRTLDCILPVEPINTWEWMKENSYTKKGIPFNYFDYPWVQGIAEAWDNPNVKRIFFMAGSRLGKTEDGLSFMHAAQDHNPDVGMIIGPDQKIVEETIGDRFWPMLEKSPKTRGLCPHVARRAKQKVKTSTFTIYGAWSGSASTLGDKDPRYIAMFEVDKYTKDKSEEADPFLLAMARGEEIPDRKLYAESTPTIEGQSRIGKHVAMATNRRFHVPCPHCGHHQELVWNEGTDRSAGGLWWDRDENGDSNPNTAARTAVYVCEECGNDIREEQRREMIRKGVWCAEGQYVDSSGELVGTPTNDGPDESFQLSRLYGPTFSFSDNARAYVESRGDSESERSFENNSRGMPWVPLVVQMKSEELAQRLCVGDWDVGTVPKPVVFVTTAVDVQLDHFVVGTFGWDRGKIGYLIQHGTVPSWNDVAMWLQTPWPHEDGHPIYSLMNLIDSKDGNRQEEVFSFCMSVNQPRSPWVWPLEGARYGNMGIKMFGKRELENRFGGSNSKNPNEISGLQCIQVNTMVTQNWLDNAMVRRLPGDPMSIMLPRQIVGDLDLFDQLLNERYNPLEGKHVRIDESTIPVDFRDVFRYARTAAEVFTNSKWERQPNERRFPAENRDQRLQRQTKLASSPKQQPATKPSSGGFVRKPNTQGRFIRRRRS</sequence>
<dbReference type="Proteomes" id="UP000319004">
    <property type="component" value="Chromosome"/>
</dbReference>
<evidence type="ECO:0000259" key="3">
    <source>
        <dbReference type="Pfam" id="PF20454"/>
    </source>
</evidence>
<evidence type="ECO:0000313" key="5">
    <source>
        <dbReference type="Proteomes" id="UP000319004"/>
    </source>
</evidence>
<dbReference type="GO" id="GO:0004519">
    <property type="term" value="F:endonuclease activity"/>
    <property type="evidence" value="ECO:0007669"/>
    <property type="project" value="InterPro"/>
</dbReference>
<dbReference type="InterPro" id="IPR046454">
    <property type="entry name" value="GpA_endonuclease"/>
</dbReference>
<gene>
    <name evidence="4" type="ORF">Enr13x_07120</name>
</gene>